<name>A0A1F5GEX3_9BACT</name>
<sequence>MLQKVKVPVSVILEYNSKLRRVFPKSVHWDGNDYPVTKVGFHHTFREGKTLIHVFSVDTPSLFFRLRLNTDNLQWTLEEISDGEVD</sequence>
<dbReference type="STRING" id="1797716.A3D07_02950"/>
<dbReference type="AlphaFoldDB" id="A0A1F5GEX3"/>
<dbReference type="Proteomes" id="UP000177124">
    <property type="component" value="Unassembled WGS sequence"/>
</dbReference>
<proteinExistence type="predicted"/>
<protein>
    <submittedName>
        <fullName evidence="1">Uncharacterized protein</fullName>
    </submittedName>
</protein>
<dbReference type="EMBL" id="MFBF01000045">
    <property type="protein sequence ID" value="OGD90428.1"/>
    <property type="molecule type" value="Genomic_DNA"/>
</dbReference>
<evidence type="ECO:0000313" key="2">
    <source>
        <dbReference type="Proteomes" id="UP000177124"/>
    </source>
</evidence>
<comment type="caution">
    <text evidence="1">The sequence shown here is derived from an EMBL/GenBank/DDBJ whole genome shotgun (WGS) entry which is preliminary data.</text>
</comment>
<organism evidence="1 2">
    <name type="scientific">Candidatus Curtissbacteria bacterium RIFCSPHIGHO2_02_FULL_42_15</name>
    <dbReference type="NCBI Taxonomy" id="1797716"/>
    <lineage>
        <taxon>Bacteria</taxon>
        <taxon>Candidatus Curtissiibacteriota</taxon>
    </lineage>
</organism>
<evidence type="ECO:0000313" key="1">
    <source>
        <dbReference type="EMBL" id="OGD90428.1"/>
    </source>
</evidence>
<accession>A0A1F5GEX3</accession>
<gene>
    <name evidence="1" type="ORF">A3D07_02950</name>
</gene>
<reference evidence="1 2" key="1">
    <citation type="journal article" date="2016" name="Nat. Commun.">
        <title>Thousands of microbial genomes shed light on interconnected biogeochemical processes in an aquifer system.</title>
        <authorList>
            <person name="Anantharaman K."/>
            <person name="Brown C.T."/>
            <person name="Hug L.A."/>
            <person name="Sharon I."/>
            <person name="Castelle C.J."/>
            <person name="Probst A.J."/>
            <person name="Thomas B.C."/>
            <person name="Singh A."/>
            <person name="Wilkins M.J."/>
            <person name="Karaoz U."/>
            <person name="Brodie E.L."/>
            <person name="Williams K.H."/>
            <person name="Hubbard S.S."/>
            <person name="Banfield J.F."/>
        </authorList>
    </citation>
    <scope>NUCLEOTIDE SEQUENCE [LARGE SCALE GENOMIC DNA]</scope>
</reference>